<keyword evidence="10" id="KW-1185">Reference proteome</keyword>
<evidence type="ECO:0000256" key="4">
    <source>
        <dbReference type="ARBA" id="ARBA00022989"/>
    </source>
</evidence>
<name>A0A1W9Z1R4_MYCBA</name>
<feature type="transmembrane region" description="Helical" evidence="7">
    <location>
        <begin position="123"/>
        <end position="142"/>
    </location>
</feature>
<protein>
    <submittedName>
        <fullName evidence="9">RDD family protein</fullName>
    </submittedName>
</protein>
<evidence type="ECO:0000256" key="2">
    <source>
        <dbReference type="ARBA" id="ARBA00022475"/>
    </source>
</evidence>
<evidence type="ECO:0000256" key="7">
    <source>
        <dbReference type="SAM" id="Phobius"/>
    </source>
</evidence>
<dbReference type="GO" id="GO:0005886">
    <property type="term" value="C:plasma membrane"/>
    <property type="evidence" value="ECO:0007669"/>
    <property type="project" value="UniProtKB-SubCell"/>
</dbReference>
<dbReference type="OrthoDB" id="5187110at2"/>
<dbReference type="RefSeq" id="WP_083055750.1">
    <property type="nucleotide sequence ID" value="NZ_CALUAE010000094.1"/>
</dbReference>
<keyword evidence="3 7" id="KW-0812">Transmembrane</keyword>
<dbReference type="PIRSF" id="PIRSF021697">
    <property type="entry name" value="UCP021697"/>
    <property type="match status" value="1"/>
</dbReference>
<dbReference type="Pfam" id="PF06271">
    <property type="entry name" value="RDD"/>
    <property type="match status" value="1"/>
</dbReference>
<dbReference type="AlphaFoldDB" id="A0A1W9Z1R4"/>
<evidence type="ECO:0000313" key="9">
    <source>
        <dbReference type="EMBL" id="ORA06244.1"/>
    </source>
</evidence>
<dbReference type="InterPro" id="IPR016795">
    <property type="entry name" value="UCP021697"/>
</dbReference>
<comment type="caution">
    <text evidence="9">The sequence shown here is derived from an EMBL/GenBank/DDBJ whole genome shotgun (WGS) entry which is preliminary data.</text>
</comment>
<reference evidence="9 10" key="1">
    <citation type="submission" date="2017-02" db="EMBL/GenBank/DDBJ databases">
        <title>The new phylogeny of genus Mycobacterium.</title>
        <authorList>
            <person name="Tortoli E."/>
            <person name="Trovato A."/>
            <person name="Cirillo D.M."/>
        </authorList>
    </citation>
    <scope>NUCLEOTIDE SEQUENCE [LARGE SCALE GENOMIC DNA]</scope>
    <source>
        <strain evidence="9 10">DSM 45578</strain>
    </source>
</reference>
<evidence type="ECO:0000256" key="6">
    <source>
        <dbReference type="SAM" id="MobiDB-lite"/>
    </source>
</evidence>
<proteinExistence type="predicted"/>
<evidence type="ECO:0000313" key="10">
    <source>
        <dbReference type="Proteomes" id="UP000192366"/>
    </source>
</evidence>
<evidence type="ECO:0000256" key="3">
    <source>
        <dbReference type="ARBA" id="ARBA00022692"/>
    </source>
</evidence>
<gene>
    <name evidence="9" type="ORF">BST17_04555</name>
</gene>
<feature type="domain" description="RDD" evidence="8">
    <location>
        <begin position="47"/>
        <end position="155"/>
    </location>
</feature>
<feature type="region of interest" description="Disordered" evidence="6">
    <location>
        <begin position="1"/>
        <end position="29"/>
    </location>
</feature>
<dbReference type="InterPro" id="IPR010432">
    <property type="entry name" value="RDD"/>
</dbReference>
<keyword evidence="4 7" id="KW-1133">Transmembrane helix</keyword>
<comment type="subcellular location">
    <subcellularLocation>
        <location evidence="1">Cell membrane</location>
        <topology evidence="1">Multi-pass membrane protein</topology>
    </subcellularLocation>
</comment>
<dbReference type="InterPro" id="IPR051791">
    <property type="entry name" value="Pra-immunoreactive"/>
</dbReference>
<evidence type="ECO:0000256" key="1">
    <source>
        <dbReference type="ARBA" id="ARBA00004651"/>
    </source>
</evidence>
<keyword evidence="5 7" id="KW-0472">Membrane</keyword>
<evidence type="ECO:0000259" key="8">
    <source>
        <dbReference type="Pfam" id="PF06271"/>
    </source>
</evidence>
<dbReference type="Proteomes" id="UP000192366">
    <property type="component" value="Unassembled WGS sequence"/>
</dbReference>
<sequence>MARGISSWLSGPEPFDSGTGTGAPGQDRGDYPGHRLGLPQYGSGSIAGFGRRAAALLVDWLIAYGLTALGMSLGLVSLTMMSTVVLAVWFVLGAVSVRLFGFTPGQLALGLMVVSVDNRQHVGFGRAVVRGLLAALVIPALFTDSDQRSLHDLATKTAVVRR</sequence>
<dbReference type="PANTHER" id="PTHR36115">
    <property type="entry name" value="PROLINE-RICH ANTIGEN HOMOLOG-RELATED"/>
    <property type="match status" value="1"/>
</dbReference>
<dbReference type="EMBL" id="MVHJ01000003">
    <property type="protein sequence ID" value="ORA06244.1"/>
    <property type="molecule type" value="Genomic_DNA"/>
</dbReference>
<accession>A0A1W9Z1R4</accession>
<feature type="transmembrane region" description="Helical" evidence="7">
    <location>
        <begin position="61"/>
        <end position="91"/>
    </location>
</feature>
<dbReference type="STRING" id="564198.BST17_04555"/>
<dbReference type="PANTHER" id="PTHR36115:SF6">
    <property type="entry name" value="PROLINE-RICH ANTIGEN HOMOLOG"/>
    <property type="match status" value="1"/>
</dbReference>
<keyword evidence="2" id="KW-1003">Cell membrane</keyword>
<organism evidence="9 10">
    <name type="scientific">Mycolicibacterium bacteremicum</name>
    <name type="common">Mycobacterium bacteremicum</name>
    <dbReference type="NCBI Taxonomy" id="564198"/>
    <lineage>
        <taxon>Bacteria</taxon>
        <taxon>Bacillati</taxon>
        <taxon>Actinomycetota</taxon>
        <taxon>Actinomycetes</taxon>
        <taxon>Mycobacteriales</taxon>
        <taxon>Mycobacteriaceae</taxon>
        <taxon>Mycolicibacterium</taxon>
    </lineage>
</organism>
<evidence type="ECO:0000256" key="5">
    <source>
        <dbReference type="ARBA" id="ARBA00023136"/>
    </source>
</evidence>